<organism evidence="2 3">
    <name type="scientific">Streptomyces aquilus</name>
    <dbReference type="NCBI Taxonomy" id="2548456"/>
    <lineage>
        <taxon>Bacteria</taxon>
        <taxon>Bacillati</taxon>
        <taxon>Actinomycetota</taxon>
        <taxon>Actinomycetes</taxon>
        <taxon>Kitasatosporales</taxon>
        <taxon>Streptomycetaceae</taxon>
        <taxon>Streptomyces</taxon>
    </lineage>
</organism>
<dbReference type="RefSeq" id="WP_126276589.1">
    <property type="nucleotide sequence ID" value="NZ_CP034463.1"/>
</dbReference>
<evidence type="ECO:0000313" key="3">
    <source>
        <dbReference type="Proteomes" id="UP000280197"/>
    </source>
</evidence>
<gene>
    <name evidence="2" type="ORF">EJC51_46165</name>
</gene>
<keyword evidence="3" id="KW-1185">Reference proteome</keyword>
<feature type="compositionally biased region" description="Polar residues" evidence="1">
    <location>
        <begin position="99"/>
        <end position="114"/>
    </location>
</feature>
<reference evidence="2 3" key="1">
    <citation type="submission" date="2018-12" db="EMBL/GenBank/DDBJ databases">
        <authorList>
            <person name="Li K."/>
        </authorList>
    </citation>
    <scope>NUCLEOTIDE SEQUENCE [LARGE SCALE GENOMIC DNA]</scope>
    <source>
        <strain evidence="3">CR22</strain>
    </source>
</reference>
<accession>A0A3S9IEN0</accession>
<dbReference type="EMBL" id="CP034463">
    <property type="protein sequence ID" value="AZP22789.1"/>
    <property type="molecule type" value="Genomic_DNA"/>
</dbReference>
<evidence type="ECO:0000256" key="1">
    <source>
        <dbReference type="SAM" id="MobiDB-lite"/>
    </source>
</evidence>
<dbReference type="Proteomes" id="UP000280197">
    <property type="component" value="Chromosome"/>
</dbReference>
<proteinExistence type="predicted"/>
<evidence type="ECO:0000313" key="2">
    <source>
        <dbReference type="EMBL" id="AZP22789.1"/>
    </source>
</evidence>
<feature type="region of interest" description="Disordered" evidence="1">
    <location>
        <begin position="87"/>
        <end position="114"/>
    </location>
</feature>
<feature type="region of interest" description="Disordered" evidence="1">
    <location>
        <begin position="1"/>
        <end position="28"/>
    </location>
</feature>
<dbReference type="KEGG" id="saqu:EJC51_46165"/>
<name>A0A3S9IEN0_9ACTN</name>
<dbReference type="AlphaFoldDB" id="A0A3S9IEN0"/>
<protein>
    <submittedName>
        <fullName evidence="2">Uncharacterized protein</fullName>
    </submittedName>
</protein>
<sequence>MAEPAPPSQQDSHPEVTLGVTAASESPDGADAEINCILFANKPNYSGNKITGTGGISSCSGGTPVACSSEVDLQVYLAGPGWVTSAASGRQHKCPPPARSTSATQECDPQPDSWSYRSETLGTITAGTTSSGVATSGILNVKCL</sequence>